<evidence type="ECO:0008006" key="12">
    <source>
        <dbReference type="Google" id="ProtNLM"/>
    </source>
</evidence>
<evidence type="ECO:0000313" key="11">
    <source>
        <dbReference type="Proteomes" id="UP000663828"/>
    </source>
</evidence>
<dbReference type="InterPro" id="IPR017972">
    <property type="entry name" value="Cyt_P450_CS"/>
</dbReference>
<dbReference type="OrthoDB" id="1470350at2759"/>
<evidence type="ECO:0000313" key="10">
    <source>
        <dbReference type="EMBL" id="CAF1633839.1"/>
    </source>
</evidence>
<dbReference type="Pfam" id="PF00067">
    <property type="entry name" value="p450"/>
    <property type="match status" value="1"/>
</dbReference>
<keyword evidence="3 7" id="KW-0479">Metal-binding</keyword>
<feature type="binding site" description="axial binding residue" evidence="7">
    <location>
        <position position="145"/>
    </location>
    <ligand>
        <name>heme</name>
        <dbReference type="ChEBI" id="CHEBI:30413"/>
    </ligand>
    <ligandPart>
        <name>Fe</name>
        <dbReference type="ChEBI" id="CHEBI:18248"/>
    </ligandPart>
</feature>
<dbReference type="InterPro" id="IPR001128">
    <property type="entry name" value="Cyt_P450"/>
</dbReference>
<dbReference type="EMBL" id="CAJNOJ010000653">
    <property type="protein sequence ID" value="CAF1504190.1"/>
    <property type="molecule type" value="Genomic_DNA"/>
</dbReference>
<comment type="caution">
    <text evidence="10">The sequence shown here is derived from an EMBL/GenBank/DDBJ whole genome shotgun (WGS) entry which is preliminary data.</text>
</comment>
<evidence type="ECO:0000256" key="4">
    <source>
        <dbReference type="ARBA" id="ARBA00023002"/>
    </source>
</evidence>
<keyword evidence="5 7" id="KW-0408">Iron</keyword>
<dbReference type="PANTHER" id="PTHR24302:SF15">
    <property type="entry name" value="FATTY-ACID PEROXYGENASE"/>
    <property type="match status" value="1"/>
</dbReference>
<dbReference type="GO" id="GO:0008395">
    <property type="term" value="F:steroid hydroxylase activity"/>
    <property type="evidence" value="ECO:0007669"/>
    <property type="project" value="TreeGrafter"/>
</dbReference>
<evidence type="ECO:0000256" key="3">
    <source>
        <dbReference type="ARBA" id="ARBA00022723"/>
    </source>
</evidence>
<keyword evidence="2 7" id="KW-0349">Heme</keyword>
<comment type="similarity">
    <text evidence="1 8">Belongs to the cytochrome P450 family.</text>
</comment>
<dbReference type="PROSITE" id="PS00086">
    <property type="entry name" value="CYTOCHROME_P450"/>
    <property type="match status" value="1"/>
</dbReference>
<dbReference type="GO" id="GO:0016705">
    <property type="term" value="F:oxidoreductase activity, acting on paired donors, with incorporation or reduction of molecular oxygen"/>
    <property type="evidence" value="ECO:0007669"/>
    <property type="project" value="InterPro"/>
</dbReference>
<dbReference type="EMBL" id="CAJNOR010008491">
    <property type="protein sequence ID" value="CAF1633839.1"/>
    <property type="molecule type" value="Genomic_DNA"/>
</dbReference>
<dbReference type="GO" id="GO:0020037">
    <property type="term" value="F:heme binding"/>
    <property type="evidence" value="ECO:0007669"/>
    <property type="project" value="InterPro"/>
</dbReference>
<dbReference type="AlphaFoldDB" id="A0A816D860"/>
<dbReference type="Gene3D" id="1.10.630.10">
    <property type="entry name" value="Cytochrome P450"/>
    <property type="match status" value="1"/>
</dbReference>
<dbReference type="PRINTS" id="PR00385">
    <property type="entry name" value="P450"/>
</dbReference>
<accession>A0A816D860</accession>
<dbReference type="Proteomes" id="UP000663828">
    <property type="component" value="Unassembled WGS sequence"/>
</dbReference>
<sequence length="198" mass="23287">MAAGYETTATTLGYIMYILATHSDEQTKLFQLINEVLTHANNSHHLLDFDTLNNMEYLDWFIKEVLRMYPIGQSLLDRQLYDESYEIKNHGRLKRGTVVVGDMHTIHYDSNLWGPHDPNEFYPERFRDKRHPMAFLAFGQGPRNCVGMRFAFLEIKLVLVHLLKKYTIIECCETEANFKIIETFVTQPKAVWIKLQQR</sequence>
<keyword evidence="11" id="KW-1185">Reference proteome</keyword>
<evidence type="ECO:0000256" key="8">
    <source>
        <dbReference type="RuleBase" id="RU000461"/>
    </source>
</evidence>
<dbReference type="InterPro" id="IPR002401">
    <property type="entry name" value="Cyt_P450_E_grp-I"/>
</dbReference>
<reference evidence="10" key="1">
    <citation type="submission" date="2021-02" db="EMBL/GenBank/DDBJ databases">
        <authorList>
            <person name="Nowell W R."/>
        </authorList>
    </citation>
    <scope>NUCLEOTIDE SEQUENCE</scope>
</reference>
<evidence type="ECO:0000256" key="1">
    <source>
        <dbReference type="ARBA" id="ARBA00010617"/>
    </source>
</evidence>
<keyword evidence="4 8" id="KW-0560">Oxidoreductase</keyword>
<dbReference type="Proteomes" id="UP000663852">
    <property type="component" value="Unassembled WGS sequence"/>
</dbReference>
<evidence type="ECO:0000256" key="2">
    <source>
        <dbReference type="ARBA" id="ARBA00022617"/>
    </source>
</evidence>
<proteinExistence type="inferred from homology"/>
<organism evidence="10 11">
    <name type="scientific">Adineta ricciae</name>
    <name type="common">Rotifer</name>
    <dbReference type="NCBI Taxonomy" id="249248"/>
    <lineage>
        <taxon>Eukaryota</taxon>
        <taxon>Metazoa</taxon>
        <taxon>Spiralia</taxon>
        <taxon>Gnathifera</taxon>
        <taxon>Rotifera</taxon>
        <taxon>Eurotatoria</taxon>
        <taxon>Bdelloidea</taxon>
        <taxon>Adinetida</taxon>
        <taxon>Adinetidae</taxon>
        <taxon>Adineta</taxon>
    </lineage>
</organism>
<evidence type="ECO:0000313" key="9">
    <source>
        <dbReference type="EMBL" id="CAF1504190.1"/>
    </source>
</evidence>
<dbReference type="PRINTS" id="PR00463">
    <property type="entry name" value="EP450I"/>
</dbReference>
<evidence type="ECO:0000256" key="6">
    <source>
        <dbReference type="ARBA" id="ARBA00043906"/>
    </source>
</evidence>
<dbReference type="SUPFAM" id="SSF48264">
    <property type="entry name" value="Cytochrome P450"/>
    <property type="match status" value="1"/>
</dbReference>
<dbReference type="InterPro" id="IPR050705">
    <property type="entry name" value="Cytochrome_P450_3A"/>
</dbReference>
<dbReference type="GO" id="GO:0005506">
    <property type="term" value="F:iron ion binding"/>
    <property type="evidence" value="ECO:0007669"/>
    <property type="project" value="InterPro"/>
</dbReference>
<evidence type="ECO:0000256" key="5">
    <source>
        <dbReference type="ARBA" id="ARBA00023004"/>
    </source>
</evidence>
<evidence type="ECO:0000256" key="7">
    <source>
        <dbReference type="PIRSR" id="PIRSR602401-1"/>
    </source>
</evidence>
<comment type="function">
    <text evidence="6">Cytochromes P450 are a group of heme-thiolate monooxygenases. They oxidize a variety of structurally unrelated compounds, including steroids, fatty acids, and xenobiotics.</text>
</comment>
<protein>
    <recommendedName>
        <fullName evidence="12">Cytochrome P450</fullName>
    </recommendedName>
</protein>
<dbReference type="InterPro" id="IPR036396">
    <property type="entry name" value="Cyt_P450_sf"/>
</dbReference>
<name>A0A816D860_ADIRI</name>
<dbReference type="PANTHER" id="PTHR24302">
    <property type="entry name" value="CYTOCHROME P450 FAMILY 3"/>
    <property type="match status" value="1"/>
</dbReference>
<gene>
    <name evidence="9" type="ORF">EDS130_LOCUS42823</name>
    <name evidence="10" type="ORF">XAT740_LOCUS52120</name>
</gene>
<keyword evidence="8" id="KW-0503">Monooxygenase</keyword>
<comment type="cofactor">
    <cofactor evidence="7">
        <name>heme</name>
        <dbReference type="ChEBI" id="CHEBI:30413"/>
    </cofactor>
</comment>